<dbReference type="AlphaFoldDB" id="A0A8S9JES6"/>
<comment type="caution">
    <text evidence="1">The sequence shown here is derived from an EMBL/GenBank/DDBJ whole genome shotgun (WGS) entry which is preliminary data.</text>
</comment>
<organism evidence="1 3">
    <name type="scientific">Brassica cretica</name>
    <name type="common">Mustard</name>
    <dbReference type="NCBI Taxonomy" id="69181"/>
    <lineage>
        <taxon>Eukaryota</taxon>
        <taxon>Viridiplantae</taxon>
        <taxon>Streptophyta</taxon>
        <taxon>Embryophyta</taxon>
        <taxon>Tracheophyta</taxon>
        <taxon>Spermatophyta</taxon>
        <taxon>Magnoliopsida</taxon>
        <taxon>eudicotyledons</taxon>
        <taxon>Gunneridae</taxon>
        <taxon>Pentapetalae</taxon>
        <taxon>rosids</taxon>
        <taxon>malvids</taxon>
        <taxon>Brassicales</taxon>
        <taxon>Brassicaceae</taxon>
        <taxon>Brassiceae</taxon>
        <taxon>Brassica</taxon>
    </lineage>
</organism>
<reference evidence="1" key="1">
    <citation type="submission" date="2019-12" db="EMBL/GenBank/DDBJ databases">
        <title>Genome sequencing and annotation of Brassica cretica.</title>
        <authorList>
            <person name="Studholme D.J."/>
            <person name="Sarris P.F."/>
        </authorList>
    </citation>
    <scope>NUCLEOTIDE SEQUENCE</scope>
    <source>
        <strain evidence="1">PFS-001/15</strain>
        <tissue evidence="1">Leaf</tissue>
    </source>
</reference>
<dbReference type="Proteomes" id="UP000712281">
    <property type="component" value="Unassembled WGS sequence"/>
</dbReference>
<accession>A0A8S9JES6</accession>
<evidence type="ECO:0000313" key="1">
    <source>
        <dbReference type="EMBL" id="KAF2580129.1"/>
    </source>
</evidence>
<gene>
    <name evidence="1" type="ORF">F2Q68_00003958</name>
    <name evidence="2" type="ORF">F2Q69_00004860</name>
</gene>
<dbReference type="Proteomes" id="UP000712600">
    <property type="component" value="Unassembled WGS sequence"/>
</dbReference>
<evidence type="ECO:0000313" key="2">
    <source>
        <dbReference type="EMBL" id="KAF3506687.1"/>
    </source>
</evidence>
<dbReference type="EMBL" id="QGKW02001660">
    <property type="protein sequence ID" value="KAF2580129.1"/>
    <property type="molecule type" value="Genomic_DNA"/>
</dbReference>
<protein>
    <submittedName>
        <fullName evidence="1">Uncharacterized protein</fullName>
    </submittedName>
</protein>
<evidence type="ECO:0000313" key="3">
    <source>
        <dbReference type="Proteomes" id="UP000712281"/>
    </source>
</evidence>
<name>A0A8S9JES6_BRACR</name>
<sequence length="73" mass="8172">MGRMVGIGTVNDFPRARSEYGARMQDDSQLRTDFTSANQVILELRTDNRANMTHIRDVAAMFDVIVETNPALA</sequence>
<dbReference type="EMBL" id="QGKX02001521">
    <property type="protein sequence ID" value="KAF3506687.1"/>
    <property type="molecule type" value="Genomic_DNA"/>
</dbReference>
<reference evidence="2" key="2">
    <citation type="submission" date="2019-12" db="EMBL/GenBank/DDBJ databases">
        <title>Genome sequencing and annotation of Brassica cretica.</title>
        <authorList>
            <person name="Studholme D.J."/>
            <person name="Sarris P."/>
        </authorList>
    </citation>
    <scope>NUCLEOTIDE SEQUENCE</scope>
    <source>
        <strain evidence="2">PFS-109/04</strain>
        <tissue evidence="2">Leaf</tissue>
    </source>
</reference>
<proteinExistence type="predicted"/>